<evidence type="ECO:0000313" key="2">
    <source>
        <dbReference type="Proteomes" id="UP000199496"/>
    </source>
</evidence>
<dbReference type="Proteomes" id="UP000199496">
    <property type="component" value="Unassembled WGS sequence"/>
</dbReference>
<name>A0A1H9GC73_9GAMM</name>
<keyword evidence="2" id="KW-1185">Reference proteome</keyword>
<dbReference type="AlphaFoldDB" id="A0A1H9GC73"/>
<organism evidence="1 2">
    <name type="scientific">Ectothiorhodospira magna</name>
    <dbReference type="NCBI Taxonomy" id="867345"/>
    <lineage>
        <taxon>Bacteria</taxon>
        <taxon>Pseudomonadati</taxon>
        <taxon>Pseudomonadota</taxon>
        <taxon>Gammaproteobacteria</taxon>
        <taxon>Chromatiales</taxon>
        <taxon>Ectothiorhodospiraceae</taxon>
        <taxon>Ectothiorhodospira</taxon>
    </lineage>
</organism>
<protein>
    <submittedName>
        <fullName evidence="1">Uncharacterized protein</fullName>
    </submittedName>
</protein>
<dbReference type="EMBL" id="FOFO01000035">
    <property type="protein sequence ID" value="SEQ47679.1"/>
    <property type="molecule type" value="Genomic_DNA"/>
</dbReference>
<gene>
    <name evidence="1" type="ORF">SAMN05421693_1355</name>
</gene>
<reference evidence="1 2" key="1">
    <citation type="submission" date="2016-10" db="EMBL/GenBank/DDBJ databases">
        <authorList>
            <person name="de Groot N.N."/>
        </authorList>
    </citation>
    <scope>NUCLEOTIDE SEQUENCE [LARGE SCALE GENOMIC DNA]</scope>
    <source>
        <strain evidence="1 2">B7-7</strain>
    </source>
</reference>
<accession>A0A1H9GC73</accession>
<dbReference type="RefSeq" id="WP_090209337.1">
    <property type="nucleotide sequence ID" value="NZ_FOFO01000035.1"/>
</dbReference>
<proteinExistence type="predicted"/>
<sequence>MQENDYTTKQMVLDIAMRFYETRYPGQQSKCENEDKQMLYSCIRDAHEMIEIIFDIKKEKEQAKITYDHLN</sequence>
<evidence type="ECO:0000313" key="1">
    <source>
        <dbReference type="EMBL" id="SEQ47679.1"/>
    </source>
</evidence>